<dbReference type="InterPro" id="IPR005863">
    <property type="entry name" value="UDP-N-AcMur_synth"/>
</dbReference>
<keyword evidence="6 10" id="KW-0133">Cell shape</keyword>
<dbReference type="GO" id="GO:0009252">
    <property type="term" value="P:peptidoglycan biosynthetic process"/>
    <property type="evidence" value="ECO:0007669"/>
    <property type="project" value="UniProtKB-UniRule"/>
</dbReference>
<dbReference type="UniPathway" id="UPA00219"/>
<comment type="subcellular location">
    <subcellularLocation>
        <location evidence="10 11">Cytoplasm</location>
    </subcellularLocation>
</comment>
<dbReference type="Proteomes" id="UP000248257">
    <property type="component" value="Unassembled WGS sequence"/>
</dbReference>
<dbReference type="InterPro" id="IPR004101">
    <property type="entry name" value="Mur_ligase_C"/>
</dbReference>
<proteinExistence type="inferred from homology"/>
<comment type="pathway">
    <text evidence="10 11">Cell wall biogenesis; peptidoglycan biosynthesis.</text>
</comment>
<keyword evidence="2 10" id="KW-0436">Ligase</keyword>
<evidence type="ECO:0000256" key="7">
    <source>
        <dbReference type="ARBA" id="ARBA00022984"/>
    </source>
</evidence>
<dbReference type="EC" id="6.3.2.10" evidence="10 11"/>
<dbReference type="Gene3D" id="3.40.1390.10">
    <property type="entry name" value="MurE/MurF, N-terminal domain"/>
    <property type="match status" value="1"/>
</dbReference>
<evidence type="ECO:0000313" key="16">
    <source>
        <dbReference type="Proteomes" id="UP000248257"/>
    </source>
</evidence>
<evidence type="ECO:0000259" key="14">
    <source>
        <dbReference type="Pfam" id="PF08245"/>
    </source>
</evidence>
<dbReference type="RefSeq" id="WP_061275342.1">
    <property type="nucleotide sequence ID" value="NZ_CBCRXN010000038.1"/>
</dbReference>
<keyword evidence="1 10" id="KW-0963">Cytoplasm</keyword>
<evidence type="ECO:0000256" key="4">
    <source>
        <dbReference type="ARBA" id="ARBA00022741"/>
    </source>
</evidence>
<evidence type="ECO:0000256" key="2">
    <source>
        <dbReference type="ARBA" id="ARBA00022598"/>
    </source>
</evidence>
<dbReference type="Pfam" id="PF01225">
    <property type="entry name" value="Mur_ligase"/>
    <property type="match status" value="1"/>
</dbReference>
<keyword evidence="3 10" id="KW-0132">Cell division</keyword>
<organism evidence="15 16">
    <name type="scientific">Komagataeibacter xylinus</name>
    <name type="common">Gluconacetobacter xylinus</name>
    <dbReference type="NCBI Taxonomy" id="28448"/>
    <lineage>
        <taxon>Bacteria</taxon>
        <taxon>Pseudomonadati</taxon>
        <taxon>Pseudomonadota</taxon>
        <taxon>Alphaproteobacteria</taxon>
        <taxon>Acetobacterales</taxon>
        <taxon>Acetobacteraceae</taxon>
        <taxon>Komagataeibacter</taxon>
    </lineage>
</organism>
<dbReference type="GO" id="GO:0008360">
    <property type="term" value="P:regulation of cell shape"/>
    <property type="evidence" value="ECO:0007669"/>
    <property type="project" value="UniProtKB-KW"/>
</dbReference>
<dbReference type="Gene3D" id="3.40.1190.10">
    <property type="entry name" value="Mur-like, catalytic domain"/>
    <property type="match status" value="1"/>
</dbReference>
<dbReference type="PANTHER" id="PTHR43024">
    <property type="entry name" value="UDP-N-ACETYLMURAMOYL-TRIPEPTIDE--D-ALANYL-D-ALANINE LIGASE"/>
    <property type="match status" value="1"/>
</dbReference>
<dbReference type="GO" id="GO:0005737">
    <property type="term" value="C:cytoplasm"/>
    <property type="evidence" value="ECO:0007669"/>
    <property type="project" value="UniProtKB-SubCell"/>
</dbReference>
<dbReference type="InterPro" id="IPR013221">
    <property type="entry name" value="Mur_ligase_cen"/>
</dbReference>
<feature type="domain" description="Mur ligase central" evidence="14">
    <location>
        <begin position="109"/>
        <end position="298"/>
    </location>
</feature>
<evidence type="ECO:0000259" key="13">
    <source>
        <dbReference type="Pfam" id="PF02875"/>
    </source>
</evidence>
<dbReference type="Pfam" id="PF02875">
    <property type="entry name" value="Mur_ligase_C"/>
    <property type="match status" value="1"/>
</dbReference>
<accession>A0A318PI95</accession>
<feature type="domain" description="Mur ligase C-terminal" evidence="13">
    <location>
        <begin position="333"/>
        <end position="441"/>
    </location>
</feature>
<dbReference type="GO" id="GO:0071555">
    <property type="term" value="P:cell wall organization"/>
    <property type="evidence" value="ECO:0007669"/>
    <property type="project" value="UniProtKB-KW"/>
</dbReference>
<dbReference type="InterPro" id="IPR000713">
    <property type="entry name" value="Mur_ligase_N"/>
</dbReference>
<dbReference type="GO" id="GO:0005524">
    <property type="term" value="F:ATP binding"/>
    <property type="evidence" value="ECO:0007669"/>
    <property type="project" value="UniProtKB-UniRule"/>
</dbReference>
<dbReference type="SUPFAM" id="SSF63418">
    <property type="entry name" value="MurE/MurF N-terminal domain"/>
    <property type="match status" value="1"/>
</dbReference>
<comment type="catalytic activity">
    <reaction evidence="10 11">
        <text>D-alanyl-D-alanine + UDP-N-acetyl-alpha-D-muramoyl-L-alanyl-gamma-D-glutamyl-meso-2,6-diaminopimelate + ATP = UDP-N-acetyl-alpha-D-muramoyl-L-alanyl-gamma-D-glutamyl-meso-2,6-diaminopimeloyl-D-alanyl-D-alanine + ADP + phosphate + H(+)</text>
        <dbReference type="Rhea" id="RHEA:28374"/>
        <dbReference type="ChEBI" id="CHEBI:15378"/>
        <dbReference type="ChEBI" id="CHEBI:30616"/>
        <dbReference type="ChEBI" id="CHEBI:43474"/>
        <dbReference type="ChEBI" id="CHEBI:57822"/>
        <dbReference type="ChEBI" id="CHEBI:61386"/>
        <dbReference type="ChEBI" id="CHEBI:83905"/>
        <dbReference type="ChEBI" id="CHEBI:456216"/>
        <dbReference type="EC" id="6.3.2.10"/>
    </reaction>
</comment>
<dbReference type="AlphaFoldDB" id="A0A318PI95"/>
<dbReference type="HAMAP" id="MF_02019">
    <property type="entry name" value="MurF"/>
    <property type="match status" value="1"/>
</dbReference>
<evidence type="ECO:0000256" key="1">
    <source>
        <dbReference type="ARBA" id="ARBA00022490"/>
    </source>
</evidence>
<dbReference type="PANTHER" id="PTHR43024:SF1">
    <property type="entry name" value="UDP-N-ACETYLMURAMOYL-TRIPEPTIDE--D-ALANYL-D-ALANINE LIGASE"/>
    <property type="match status" value="1"/>
</dbReference>
<feature type="binding site" evidence="10">
    <location>
        <begin position="111"/>
        <end position="117"/>
    </location>
    <ligand>
        <name>ATP</name>
        <dbReference type="ChEBI" id="CHEBI:30616"/>
    </ligand>
</feature>
<dbReference type="SUPFAM" id="SSF53623">
    <property type="entry name" value="MurD-like peptide ligases, catalytic domain"/>
    <property type="match status" value="1"/>
</dbReference>
<comment type="caution">
    <text evidence="15">The sequence shown here is derived from an EMBL/GenBank/DDBJ whole genome shotgun (WGS) entry which is preliminary data.</text>
</comment>
<dbReference type="SUPFAM" id="SSF53244">
    <property type="entry name" value="MurD-like peptide ligases, peptide-binding domain"/>
    <property type="match status" value="1"/>
</dbReference>
<evidence type="ECO:0000259" key="12">
    <source>
        <dbReference type="Pfam" id="PF01225"/>
    </source>
</evidence>
<protein>
    <recommendedName>
        <fullName evidence="10 11">UDP-N-acetylmuramoyl-tripeptide--D-alanyl-D-alanine ligase</fullName>
        <ecNumber evidence="10 11">6.3.2.10</ecNumber>
    </recommendedName>
    <alternativeName>
        <fullName evidence="10">D-alanyl-D-alanine-adding enzyme</fullName>
    </alternativeName>
</protein>
<name>A0A318PI95_KOMXY</name>
<dbReference type="InterPro" id="IPR051046">
    <property type="entry name" value="MurCDEF_CellWall_CoF430Synth"/>
</dbReference>
<dbReference type="Pfam" id="PF08245">
    <property type="entry name" value="Mur_ligase_M"/>
    <property type="match status" value="1"/>
</dbReference>
<dbReference type="NCBIfam" id="TIGR01143">
    <property type="entry name" value="murF"/>
    <property type="match status" value="1"/>
</dbReference>
<dbReference type="OrthoDB" id="9800958at2"/>
<dbReference type="EMBL" id="NKUC01000042">
    <property type="protein sequence ID" value="PYD55888.1"/>
    <property type="molecule type" value="Genomic_DNA"/>
</dbReference>
<dbReference type="InterPro" id="IPR036565">
    <property type="entry name" value="Mur-like_cat_sf"/>
</dbReference>
<keyword evidence="16" id="KW-1185">Reference proteome</keyword>
<sequence>MTVLWSRADLEAATSGRFPPSGAVTIAGTGVSIDTRTLRPGDVFIALIGENSNGHAHAAAALAAGAAAVVAHEPCGDDPRILKVDDTLAAMQGMARFARARFAGRMLAVTGSVGKTSVKDMLHAALSACGPTHCAVASYNNHWGVPLTLARLPAASAYCVCEIGMNHAGEIAPLAAMVRPDVAVVTTVAASHLGLMGSIDAIAREKAELLLALPAGGIAVVAAGIAGSDHFERNAAKARATLWRTGTTADCAAQAGDVAQDAQGSTFSLTLPDWQGVARVNAPGRHMADNAMLALAAAHAAGADMARAVAGLATFRPGAGRGALAKVMHDKVALLDESYNASPASVCAALDLLGLVATGRRIAVLGDMLELGAFARHEHASLLPAVRANADAVFCCGPNMKTLFDSLPPALRGAWAPDSTTLAPLVRTALRAGDTVMVKGSLGSRMRHVVAALQADDARVGPA</sequence>
<evidence type="ECO:0000256" key="9">
    <source>
        <dbReference type="ARBA" id="ARBA00023316"/>
    </source>
</evidence>
<keyword evidence="5 10" id="KW-0067">ATP-binding</keyword>
<evidence type="ECO:0000256" key="3">
    <source>
        <dbReference type="ARBA" id="ARBA00022618"/>
    </source>
</evidence>
<evidence type="ECO:0000256" key="5">
    <source>
        <dbReference type="ARBA" id="ARBA00022840"/>
    </source>
</evidence>
<keyword evidence="8 10" id="KW-0131">Cell cycle</keyword>
<evidence type="ECO:0000256" key="10">
    <source>
        <dbReference type="HAMAP-Rule" id="MF_02019"/>
    </source>
</evidence>
<dbReference type="GO" id="GO:0051301">
    <property type="term" value="P:cell division"/>
    <property type="evidence" value="ECO:0007669"/>
    <property type="project" value="UniProtKB-KW"/>
</dbReference>
<comment type="function">
    <text evidence="10 11">Involved in cell wall formation. Catalyzes the final step in the synthesis of UDP-N-acetylmuramoyl-pentapeptide, the precursor of murein.</text>
</comment>
<dbReference type="InterPro" id="IPR035911">
    <property type="entry name" value="MurE/MurF_N"/>
</dbReference>
<evidence type="ECO:0000256" key="6">
    <source>
        <dbReference type="ARBA" id="ARBA00022960"/>
    </source>
</evidence>
<evidence type="ECO:0000256" key="8">
    <source>
        <dbReference type="ARBA" id="ARBA00023306"/>
    </source>
</evidence>
<keyword evidence="7 10" id="KW-0573">Peptidoglycan synthesis</keyword>
<dbReference type="GO" id="GO:0047480">
    <property type="term" value="F:UDP-N-acetylmuramoyl-tripeptide-D-alanyl-D-alanine ligase activity"/>
    <property type="evidence" value="ECO:0007669"/>
    <property type="project" value="UniProtKB-UniRule"/>
</dbReference>
<evidence type="ECO:0000313" key="15">
    <source>
        <dbReference type="EMBL" id="PYD55888.1"/>
    </source>
</evidence>
<dbReference type="STRING" id="1220579.GCA_001571345_02452"/>
<gene>
    <name evidence="10" type="primary">murF</name>
    <name evidence="15" type="ORF">CFR75_13955</name>
</gene>
<dbReference type="Gene3D" id="3.90.190.20">
    <property type="entry name" value="Mur ligase, C-terminal domain"/>
    <property type="match status" value="1"/>
</dbReference>
<feature type="domain" description="Mur ligase N-terminal catalytic" evidence="12">
    <location>
        <begin position="29"/>
        <end position="75"/>
    </location>
</feature>
<keyword evidence="4 10" id="KW-0547">Nucleotide-binding</keyword>
<keyword evidence="9 10" id="KW-0961">Cell wall biogenesis/degradation</keyword>
<comment type="similarity">
    <text evidence="10">Belongs to the MurCDEF family. MurF subfamily.</text>
</comment>
<reference evidence="15 16" key="1">
    <citation type="submission" date="2017-07" db="EMBL/GenBank/DDBJ databases">
        <title>A draft genome sequence of Komagataeibacter xylinus LMG 1515.</title>
        <authorList>
            <person name="Skraban J."/>
            <person name="Cleenwerck I."/>
            <person name="Vandamme P."/>
            <person name="Trcek J."/>
        </authorList>
    </citation>
    <scope>NUCLEOTIDE SEQUENCE [LARGE SCALE GENOMIC DNA]</scope>
    <source>
        <strain evidence="15 16">LMG 1515</strain>
    </source>
</reference>
<evidence type="ECO:0000256" key="11">
    <source>
        <dbReference type="RuleBase" id="RU004136"/>
    </source>
</evidence>
<dbReference type="InterPro" id="IPR036615">
    <property type="entry name" value="Mur_ligase_C_dom_sf"/>
</dbReference>